<dbReference type="InterPro" id="IPR001781">
    <property type="entry name" value="Znf_LIM"/>
</dbReference>
<dbReference type="OrthoDB" id="25414at2759"/>
<evidence type="ECO:0000256" key="3">
    <source>
        <dbReference type="ARBA" id="ARBA00023038"/>
    </source>
</evidence>
<name>A0A8E0S5E3_9TREM</name>
<dbReference type="SMART" id="SM00132">
    <property type="entry name" value="LIM"/>
    <property type="match status" value="1"/>
</dbReference>
<dbReference type="Proteomes" id="UP000728185">
    <property type="component" value="Unassembled WGS sequence"/>
</dbReference>
<evidence type="ECO:0000313" key="8">
    <source>
        <dbReference type="Proteomes" id="UP000728185"/>
    </source>
</evidence>
<keyword evidence="1 4" id="KW-0479">Metal-binding</keyword>
<keyword evidence="3 4" id="KW-0440">LIM domain</keyword>
<feature type="compositionally biased region" description="Polar residues" evidence="5">
    <location>
        <begin position="234"/>
        <end position="247"/>
    </location>
</feature>
<protein>
    <submittedName>
        <fullName evidence="7">Xin actin-binding repeat-containing protein 2</fullName>
    </submittedName>
</protein>
<dbReference type="PANTHER" id="PTHR24206">
    <property type="entry name" value="OS06G0237300 PROTEIN"/>
    <property type="match status" value="1"/>
</dbReference>
<evidence type="ECO:0000256" key="4">
    <source>
        <dbReference type="PROSITE-ProRule" id="PRU00125"/>
    </source>
</evidence>
<sequence length="542" mass="61479">MSGDRLPTDGLSILQQNIFPNQSVLPRHESVSRSYLKPPRSHRRHADRSVSQRRRFCSTSGPRPNRREKQVLVKAQPAGWYQVDHVTRNLSLAPRLPTYEPLMTYSFSGDQVRRKRRARKNRRNAAKWSSQSRFPSPSVFGSTLGLLRELPCARLHYDSFRRIFPTLPTRTMKEKRFRTEAAKQLPFAKYPDDQLKDILDSSSKSVTVNDSQPTSWIRGSENSLNKAFREKSGVFQTEGDTQFTNDVSESSSQSQEDTKEDDIPEEDESEDLVEERNEDIDRRVVRQSDTEEQKGHCVCEVMKNPVGLQSEVSPSSQNRRSTPISEDFLSMINEENEAVHHNTSDSVVYGLKREEQSLPYIDTELDEYSVPLATYDDANTKSCDISAWNPSDQMNAPRNFAEVELRASGLETVPIVELPPIGNFSRGPSTNVPRPGDGQLNVPNGRESKTEEQDLLPTPQAAVTLFESVSMGRTTSSLACTVCLKPAYPAERLEADGKVFHVACFRCANCSTLLQRAAWNFRGQNYYCNPCHRRMALQTLRH</sequence>
<feature type="region of interest" description="Disordered" evidence="5">
    <location>
        <begin position="111"/>
        <end position="135"/>
    </location>
</feature>
<dbReference type="GO" id="GO:0046872">
    <property type="term" value="F:metal ion binding"/>
    <property type="evidence" value="ECO:0007669"/>
    <property type="project" value="UniProtKB-KW"/>
</dbReference>
<dbReference type="PROSITE" id="PS00478">
    <property type="entry name" value="LIM_DOMAIN_1"/>
    <property type="match status" value="1"/>
</dbReference>
<dbReference type="CDD" id="cd09358">
    <property type="entry name" value="LIM_Mical_like"/>
    <property type="match status" value="1"/>
</dbReference>
<feature type="compositionally biased region" description="Basic residues" evidence="5">
    <location>
        <begin position="113"/>
        <end position="125"/>
    </location>
</feature>
<evidence type="ECO:0000256" key="2">
    <source>
        <dbReference type="ARBA" id="ARBA00022833"/>
    </source>
</evidence>
<dbReference type="EMBL" id="LUCM01002364">
    <property type="protein sequence ID" value="KAA0197460.1"/>
    <property type="molecule type" value="Genomic_DNA"/>
</dbReference>
<dbReference type="PROSITE" id="PS50023">
    <property type="entry name" value="LIM_DOMAIN_2"/>
    <property type="match status" value="1"/>
</dbReference>
<organism evidence="7 8">
    <name type="scientific">Fasciolopsis buskii</name>
    <dbReference type="NCBI Taxonomy" id="27845"/>
    <lineage>
        <taxon>Eukaryota</taxon>
        <taxon>Metazoa</taxon>
        <taxon>Spiralia</taxon>
        <taxon>Lophotrochozoa</taxon>
        <taxon>Platyhelminthes</taxon>
        <taxon>Trematoda</taxon>
        <taxon>Digenea</taxon>
        <taxon>Plagiorchiida</taxon>
        <taxon>Echinostomata</taxon>
        <taxon>Echinostomatoidea</taxon>
        <taxon>Fasciolidae</taxon>
        <taxon>Fasciolopsis</taxon>
    </lineage>
</organism>
<feature type="region of interest" description="Disordered" evidence="5">
    <location>
        <begin position="203"/>
        <end position="293"/>
    </location>
</feature>
<dbReference type="AlphaFoldDB" id="A0A8E0S5E3"/>
<feature type="region of interest" description="Disordered" evidence="5">
    <location>
        <begin position="421"/>
        <end position="455"/>
    </location>
</feature>
<dbReference type="Gene3D" id="2.10.110.10">
    <property type="entry name" value="Cysteine Rich Protein"/>
    <property type="match status" value="1"/>
</dbReference>
<proteinExistence type="predicted"/>
<feature type="region of interest" description="Disordered" evidence="5">
    <location>
        <begin position="24"/>
        <end position="69"/>
    </location>
</feature>
<keyword evidence="2 4" id="KW-0862">Zinc</keyword>
<accession>A0A8E0S5E3</accession>
<keyword evidence="8" id="KW-1185">Reference proteome</keyword>
<evidence type="ECO:0000256" key="1">
    <source>
        <dbReference type="ARBA" id="ARBA00022723"/>
    </source>
</evidence>
<evidence type="ECO:0000313" key="7">
    <source>
        <dbReference type="EMBL" id="KAA0197460.1"/>
    </source>
</evidence>
<evidence type="ECO:0000259" key="6">
    <source>
        <dbReference type="PROSITE" id="PS50023"/>
    </source>
</evidence>
<feature type="domain" description="LIM zinc-binding" evidence="6">
    <location>
        <begin position="478"/>
        <end position="538"/>
    </location>
</feature>
<feature type="compositionally biased region" description="Basic residues" evidence="5">
    <location>
        <begin position="39"/>
        <end position="56"/>
    </location>
</feature>
<comment type="caution">
    <text evidence="7">The sequence shown here is derived from an EMBL/GenBank/DDBJ whole genome shotgun (WGS) entry which is preliminary data.</text>
</comment>
<reference evidence="7" key="1">
    <citation type="submission" date="2019-05" db="EMBL/GenBank/DDBJ databases">
        <title>Annotation for the trematode Fasciolopsis buski.</title>
        <authorList>
            <person name="Choi Y.-J."/>
        </authorList>
    </citation>
    <scope>NUCLEOTIDE SEQUENCE</scope>
    <source>
        <strain evidence="7">HT</strain>
        <tissue evidence="7">Whole worm</tissue>
    </source>
</reference>
<feature type="compositionally biased region" description="Acidic residues" evidence="5">
    <location>
        <begin position="258"/>
        <end position="278"/>
    </location>
</feature>
<dbReference type="Pfam" id="PF00412">
    <property type="entry name" value="LIM"/>
    <property type="match status" value="1"/>
</dbReference>
<gene>
    <name evidence="7" type="ORF">FBUS_05318</name>
</gene>
<feature type="compositionally biased region" description="Polar residues" evidence="5">
    <location>
        <begin position="203"/>
        <end position="225"/>
    </location>
</feature>
<evidence type="ECO:0000256" key="5">
    <source>
        <dbReference type="SAM" id="MobiDB-lite"/>
    </source>
</evidence>
<feature type="compositionally biased region" description="Basic and acidic residues" evidence="5">
    <location>
        <begin position="279"/>
        <end position="293"/>
    </location>
</feature>